<dbReference type="AlphaFoldDB" id="A0A4R6YF62"/>
<keyword evidence="4" id="KW-1185">Reference proteome</keyword>
<gene>
    <name evidence="3" type="ORF">DFR29_1417</name>
</gene>
<sequence length="438" mass="47455">MGRPGNKGSGSNSGGTPSKVPATLANTPTYVYMDTFNTKAVCKDDREAVRIACAPKSDAAKAKDKAGGKGLISVVRRALDKANGLGQKIYGYQKSKPPGNEWMDDHCDGMWVKPQFTGAEQYAEELQGLKDQLGKTKATLESYMQHPDKIIQSGYESLVREAREQLGPEAVEGLAYRHLANTAAGGLSPVGGRGKLVMVLARLVKLGYSASSAYDAMNTVAGALNTLDAKAQMRAIDFMLNEAEERLGGVLKVWDERPDVVMAELMSLNGELDPCLRARKCMLVPYESNAKRPLKPSKSKNYVDDGKGCCPGQTGHHVIPDAAVKNAGCEGYKYKEAPTICLEGQDNTYGSHGRAHKELTKSITNYKLKHGDKISYTDMRNRALEAIKNSTQQCKPECLQAQLDDYYKNCKQLDANAGSSSQSKGGTECDHSHGSDTE</sequence>
<dbReference type="GO" id="GO:0004519">
    <property type="term" value="F:endonuclease activity"/>
    <property type="evidence" value="ECO:0007669"/>
    <property type="project" value="UniProtKB-KW"/>
</dbReference>
<keyword evidence="3" id="KW-0540">Nuclease</keyword>
<proteinExistence type="predicted"/>
<dbReference type="Proteomes" id="UP000295293">
    <property type="component" value="Unassembled WGS sequence"/>
</dbReference>
<protein>
    <submittedName>
        <fullName evidence="3">HNH/endonuclease VII toxin of polymorphic toxin system</fullName>
    </submittedName>
</protein>
<keyword evidence="3" id="KW-0378">Hydrolase</keyword>
<keyword evidence="3" id="KW-0255">Endonuclease</keyword>
<dbReference type="RefSeq" id="WP_133822044.1">
    <property type="nucleotide sequence ID" value="NZ_SNZH01000041.1"/>
</dbReference>
<reference evidence="3 4" key="1">
    <citation type="submission" date="2019-03" db="EMBL/GenBank/DDBJ databases">
        <title>Genomic Encyclopedia of Type Strains, Phase IV (KMG-IV): sequencing the most valuable type-strain genomes for metagenomic binning, comparative biology and taxonomic classification.</title>
        <authorList>
            <person name="Goeker M."/>
        </authorList>
    </citation>
    <scope>NUCLEOTIDE SEQUENCE [LARGE SCALE GENOMIC DNA]</scope>
    <source>
        <strain evidence="3 4">DSM 21667</strain>
    </source>
</reference>
<comment type="caution">
    <text evidence="3">The sequence shown here is derived from an EMBL/GenBank/DDBJ whole genome shotgun (WGS) entry which is preliminary data.</text>
</comment>
<organism evidence="3 4">
    <name type="scientific">Tahibacter aquaticus</name>
    <dbReference type="NCBI Taxonomy" id="520092"/>
    <lineage>
        <taxon>Bacteria</taxon>
        <taxon>Pseudomonadati</taxon>
        <taxon>Pseudomonadota</taxon>
        <taxon>Gammaproteobacteria</taxon>
        <taxon>Lysobacterales</taxon>
        <taxon>Rhodanobacteraceae</taxon>
        <taxon>Tahibacter</taxon>
    </lineage>
</organism>
<accession>A0A4R6YF62</accession>
<dbReference type="InterPro" id="IPR028917">
    <property type="entry name" value="Tox-GHH2_domain"/>
</dbReference>
<evidence type="ECO:0000313" key="4">
    <source>
        <dbReference type="Proteomes" id="UP000295293"/>
    </source>
</evidence>
<evidence type="ECO:0000313" key="3">
    <source>
        <dbReference type="EMBL" id="TDR34961.1"/>
    </source>
</evidence>
<feature type="domain" description="Tox-GHH2" evidence="2">
    <location>
        <begin position="313"/>
        <end position="406"/>
    </location>
</feature>
<feature type="compositionally biased region" description="Basic and acidic residues" evidence="1">
    <location>
        <begin position="427"/>
        <end position="438"/>
    </location>
</feature>
<dbReference type="EMBL" id="SNZH01000041">
    <property type="protein sequence ID" value="TDR34961.1"/>
    <property type="molecule type" value="Genomic_DNA"/>
</dbReference>
<feature type="compositionally biased region" description="Gly residues" evidence="1">
    <location>
        <begin position="1"/>
        <end position="13"/>
    </location>
</feature>
<feature type="region of interest" description="Disordered" evidence="1">
    <location>
        <begin position="416"/>
        <end position="438"/>
    </location>
</feature>
<dbReference type="Pfam" id="PF15635">
    <property type="entry name" value="Tox-GHH2"/>
    <property type="match status" value="1"/>
</dbReference>
<name>A0A4R6YF62_9GAMM</name>
<dbReference type="OrthoDB" id="9764000at2"/>
<feature type="region of interest" description="Disordered" evidence="1">
    <location>
        <begin position="1"/>
        <end position="22"/>
    </location>
</feature>
<evidence type="ECO:0000256" key="1">
    <source>
        <dbReference type="SAM" id="MobiDB-lite"/>
    </source>
</evidence>
<evidence type="ECO:0000259" key="2">
    <source>
        <dbReference type="Pfam" id="PF15635"/>
    </source>
</evidence>